<evidence type="ECO:0000256" key="8">
    <source>
        <dbReference type="ARBA" id="ARBA00023273"/>
    </source>
</evidence>
<evidence type="ECO:0000256" key="4">
    <source>
        <dbReference type="ARBA" id="ARBA00022490"/>
    </source>
</evidence>
<dbReference type="PROSITE" id="PS51998">
    <property type="entry name" value="DEK_C"/>
    <property type="match status" value="1"/>
</dbReference>
<dbReference type="SMART" id="SM00151">
    <property type="entry name" value="SWIB"/>
    <property type="match status" value="1"/>
</dbReference>
<comment type="function">
    <text evidence="9">Essential for sperm motility and is involved in the regulation of the beating frequency of motile cilia on the epithelial cells of the respiratory tract. Required for the establishment of radial spokes in sperm flagella.</text>
</comment>
<evidence type="ECO:0000259" key="12">
    <source>
        <dbReference type="PROSITE" id="PS51998"/>
    </source>
</evidence>
<dbReference type="GO" id="GO:0036064">
    <property type="term" value="C:ciliary basal body"/>
    <property type="evidence" value="ECO:0007669"/>
    <property type="project" value="TreeGrafter"/>
</dbReference>
<dbReference type="InterPro" id="IPR014876">
    <property type="entry name" value="DEK_C"/>
</dbReference>
<feature type="region of interest" description="Disordered" evidence="10">
    <location>
        <begin position="52"/>
        <end position="158"/>
    </location>
</feature>
<dbReference type="InterPro" id="IPR036885">
    <property type="entry name" value="SWIB_MDM2_dom_sf"/>
</dbReference>
<organism evidence="13 14">
    <name type="scientific">Brenthis ino</name>
    <name type="common">lesser marbled fritillary</name>
    <dbReference type="NCBI Taxonomy" id="405034"/>
    <lineage>
        <taxon>Eukaryota</taxon>
        <taxon>Metazoa</taxon>
        <taxon>Ecdysozoa</taxon>
        <taxon>Arthropoda</taxon>
        <taxon>Hexapoda</taxon>
        <taxon>Insecta</taxon>
        <taxon>Pterygota</taxon>
        <taxon>Neoptera</taxon>
        <taxon>Endopterygota</taxon>
        <taxon>Lepidoptera</taxon>
        <taxon>Glossata</taxon>
        <taxon>Ditrysia</taxon>
        <taxon>Papilionoidea</taxon>
        <taxon>Nymphalidae</taxon>
        <taxon>Heliconiinae</taxon>
        <taxon>Argynnini</taxon>
        <taxon>Brenthis</taxon>
    </lineage>
</organism>
<evidence type="ECO:0000256" key="10">
    <source>
        <dbReference type="SAM" id="MobiDB-lite"/>
    </source>
</evidence>
<reference evidence="13" key="1">
    <citation type="submission" date="2021-12" db="EMBL/GenBank/DDBJ databases">
        <authorList>
            <person name="Martin H S."/>
        </authorList>
    </citation>
    <scope>NUCLEOTIDE SEQUENCE</scope>
</reference>
<evidence type="ECO:0000256" key="7">
    <source>
        <dbReference type="ARBA" id="ARBA00023212"/>
    </source>
</evidence>
<feature type="domain" description="DM2" evidence="11">
    <location>
        <begin position="155"/>
        <end position="241"/>
    </location>
</feature>
<dbReference type="PANTHER" id="PTHR21442">
    <property type="entry name" value="CILIA- AND FLAGELLA-ASSOCIATED PROTEIN 206"/>
    <property type="match status" value="1"/>
</dbReference>
<dbReference type="Proteomes" id="UP000838878">
    <property type="component" value="Chromosome 2"/>
</dbReference>
<dbReference type="PROSITE" id="PS51925">
    <property type="entry name" value="SWIB_MDM2"/>
    <property type="match status" value="1"/>
</dbReference>
<keyword evidence="8" id="KW-0966">Cell projection</keyword>
<keyword evidence="7" id="KW-0206">Cytoskeleton</keyword>
<feature type="domain" description="DEK-C" evidence="12">
    <location>
        <begin position="3"/>
        <end position="58"/>
    </location>
</feature>
<dbReference type="InterPro" id="IPR003121">
    <property type="entry name" value="SWIB_MDM2_domain"/>
</dbReference>
<dbReference type="Pfam" id="PF02201">
    <property type="entry name" value="SWIB"/>
    <property type="match status" value="1"/>
</dbReference>
<evidence type="ECO:0000256" key="2">
    <source>
        <dbReference type="ARBA" id="ARBA00010500"/>
    </source>
</evidence>
<dbReference type="SUPFAM" id="SSF47592">
    <property type="entry name" value="SWIB/MDM2 domain"/>
    <property type="match status" value="1"/>
</dbReference>
<feature type="compositionally biased region" description="Acidic residues" evidence="10">
    <location>
        <begin position="63"/>
        <end position="76"/>
    </location>
</feature>
<name>A0A8J9YB48_9NEOP</name>
<comment type="similarity">
    <text evidence="2">Belongs to the CFAP206 family.</text>
</comment>
<evidence type="ECO:0000259" key="11">
    <source>
        <dbReference type="PROSITE" id="PS51925"/>
    </source>
</evidence>
<keyword evidence="14" id="KW-1185">Reference proteome</keyword>
<dbReference type="GO" id="GO:0003356">
    <property type="term" value="P:regulation of cilium beat frequency"/>
    <property type="evidence" value="ECO:0007669"/>
    <property type="project" value="TreeGrafter"/>
</dbReference>
<evidence type="ECO:0000256" key="5">
    <source>
        <dbReference type="ARBA" id="ARBA00022794"/>
    </source>
</evidence>
<feature type="compositionally biased region" description="Basic and acidic residues" evidence="10">
    <location>
        <begin position="131"/>
        <end position="140"/>
    </location>
</feature>
<evidence type="ECO:0000313" key="14">
    <source>
        <dbReference type="Proteomes" id="UP000838878"/>
    </source>
</evidence>
<evidence type="ECO:0000313" key="13">
    <source>
        <dbReference type="EMBL" id="CAH0721316.1"/>
    </source>
</evidence>
<dbReference type="AlphaFoldDB" id="A0A8J9YB48"/>
<protein>
    <recommendedName>
        <fullName evidence="3">Cilia- and flagella-associated protein 206</fullName>
    </recommendedName>
</protein>
<keyword evidence="5" id="KW-0970">Cilium biogenesis/degradation</keyword>
<dbReference type="InterPro" id="IPR019835">
    <property type="entry name" value="SWIB_domain"/>
</dbReference>
<dbReference type="GO" id="GO:0030030">
    <property type="term" value="P:cell projection organization"/>
    <property type="evidence" value="ECO:0007669"/>
    <property type="project" value="UniProtKB-KW"/>
</dbReference>
<feature type="non-terminal residue" evidence="13">
    <location>
        <position position="788"/>
    </location>
</feature>
<dbReference type="SUPFAM" id="SSF109715">
    <property type="entry name" value="DEK C-terminal domain"/>
    <property type="match status" value="1"/>
</dbReference>
<dbReference type="Pfam" id="PF12018">
    <property type="entry name" value="FAP206"/>
    <property type="match status" value="1"/>
</dbReference>
<dbReference type="CDD" id="cd10567">
    <property type="entry name" value="SWIB-MDM2_like"/>
    <property type="match status" value="1"/>
</dbReference>
<comment type="subcellular location">
    <subcellularLocation>
        <location evidence="1">Cytoplasm</location>
        <location evidence="1">Cytoskeleton</location>
        <location evidence="1">Cilium axoneme</location>
    </subcellularLocation>
</comment>
<evidence type="ECO:0000256" key="1">
    <source>
        <dbReference type="ARBA" id="ARBA00004430"/>
    </source>
</evidence>
<evidence type="ECO:0000256" key="3">
    <source>
        <dbReference type="ARBA" id="ARBA00021602"/>
    </source>
</evidence>
<dbReference type="InterPro" id="IPR021897">
    <property type="entry name" value="FAP206"/>
</dbReference>
<evidence type="ECO:0000256" key="9">
    <source>
        <dbReference type="ARBA" id="ARBA00045321"/>
    </source>
</evidence>
<dbReference type="PANTHER" id="PTHR21442:SF0">
    <property type="entry name" value="CILIA- AND FLAGELLA-ASSOCIATED PROTEIN 206"/>
    <property type="match status" value="1"/>
</dbReference>
<proteinExistence type="inferred from homology"/>
<gene>
    <name evidence="13" type="ORF">BINO364_LOCUS7430</name>
</gene>
<dbReference type="Gene3D" id="1.10.245.10">
    <property type="entry name" value="SWIB/MDM2 domain"/>
    <property type="match status" value="1"/>
</dbReference>
<dbReference type="OrthoDB" id="10251073at2759"/>
<evidence type="ECO:0000256" key="6">
    <source>
        <dbReference type="ARBA" id="ARBA00023069"/>
    </source>
</evidence>
<dbReference type="EMBL" id="OV170222">
    <property type="protein sequence ID" value="CAH0721316.1"/>
    <property type="molecule type" value="Genomic_DNA"/>
</dbReference>
<feature type="compositionally biased region" description="Acidic residues" evidence="10">
    <location>
        <begin position="101"/>
        <end position="115"/>
    </location>
</feature>
<accession>A0A8J9YB48</accession>
<dbReference type="Gene3D" id="1.10.10.60">
    <property type="entry name" value="Homeodomain-like"/>
    <property type="match status" value="1"/>
</dbReference>
<keyword evidence="6" id="KW-0969">Cilium</keyword>
<keyword evidence="4" id="KW-0963">Cytoplasm</keyword>
<dbReference type="GO" id="GO:0005930">
    <property type="term" value="C:axoneme"/>
    <property type="evidence" value="ECO:0007669"/>
    <property type="project" value="UniProtKB-SubCell"/>
</dbReference>
<dbReference type="Pfam" id="PF08766">
    <property type="entry name" value="DEK_C"/>
    <property type="match status" value="1"/>
</dbReference>
<sequence>MADVSKEDLEKEIGKILKNANLARTSTKKVVQKLEKVFDTDLSEKKKIIDQLVMDFVNSKGSDEEEEDDDEEEEEEEKKKPAKRSAPAAKASSKKSKKESSDEEEDDASNDSESEEERKKPAAKKGKKKKGSDSDSDWGKAKANKKAGGRGKGGGYTRAYKLSPALAELMGEEEMPRHEVVKRVWSIIKEKNLYDPNNKQFAICNDALYKVIGTKRFRTFDGETSMNTLKMQFVMQTNYDKLQNLIDKHLDSIDQCLRPLINEILEEDPDLDDDAAFKKLFRKISIYIILSSGLGNPSSIVTLKEGMAALESVFSLEDLKVFVALPRSEKIIQLNELMQITSGVRLFNRDCKKGGEGIPDLPFNIVDAGKACLASLSNSLIAVMQRVNSLTSAVADTIAIQDETGNVIIDIPPQSELTENDYKQIFELLAFNRQYELYIRKLLSDVESMAQSGAQFVDSVKVALEELHAAVKYKAAVPVVTVFNVMFLMSTVNKIMSTLATIQNQKMPYAIIDRMLDGKHVVTDQDRMNSNISISERLSLGSLRNYVASTDSFGVKERHVQFLGFCALCLSVGALVPSNMKIGLIKSKGQRYGFCNVKMASRFSKDPQRYINEVLEFARNNPHVINLLNILEDVDKVSNVENLVTKLVPKTKIADKDVQTETHPIDGYIEKNYTWDMWEWKRRACQWATIVNCRTHSTQTHYSHLRSETHSQTVEPRDKCLQTKRDAAINTNPDDVFLWGLRGQIGYGQHSMRLCRESDVERKKAQVFTICSWPCIEVQEEKLSEDTH</sequence>
<feature type="compositionally biased region" description="Basic residues" evidence="10">
    <location>
        <begin position="121"/>
        <end position="130"/>
    </location>
</feature>